<evidence type="ECO:0000313" key="2">
    <source>
        <dbReference type="Proteomes" id="UP001196413"/>
    </source>
</evidence>
<evidence type="ECO:0000313" key="1">
    <source>
        <dbReference type="EMBL" id="KAJ1353521.1"/>
    </source>
</evidence>
<dbReference type="AlphaFoldDB" id="A0AAD5MSW7"/>
<sequence length="67" mass="7806">MNLVHVSKPPWTAFATERKIAECFMSDTWLRKVKQSQIMMGVEFQFETFAFSFLPEEKSGLVQTMIT</sequence>
<dbReference type="EMBL" id="JAHQIW010001740">
    <property type="protein sequence ID" value="KAJ1353521.1"/>
    <property type="molecule type" value="Genomic_DNA"/>
</dbReference>
<keyword evidence="2" id="KW-1185">Reference proteome</keyword>
<accession>A0AAD5MSW7</accession>
<dbReference type="Proteomes" id="UP001196413">
    <property type="component" value="Unassembled WGS sequence"/>
</dbReference>
<protein>
    <submittedName>
        <fullName evidence="1">Uncharacterized protein</fullName>
    </submittedName>
</protein>
<name>A0AAD5MSW7_PARTN</name>
<comment type="caution">
    <text evidence="1">The sequence shown here is derived from an EMBL/GenBank/DDBJ whole genome shotgun (WGS) entry which is preliminary data.</text>
</comment>
<organism evidence="1 2">
    <name type="scientific">Parelaphostrongylus tenuis</name>
    <name type="common">Meningeal worm</name>
    <dbReference type="NCBI Taxonomy" id="148309"/>
    <lineage>
        <taxon>Eukaryota</taxon>
        <taxon>Metazoa</taxon>
        <taxon>Ecdysozoa</taxon>
        <taxon>Nematoda</taxon>
        <taxon>Chromadorea</taxon>
        <taxon>Rhabditida</taxon>
        <taxon>Rhabditina</taxon>
        <taxon>Rhabditomorpha</taxon>
        <taxon>Strongyloidea</taxon>
        <taxon>Metastrongylidae</taxon>
        <taxon>Parelaphostrongylus</taxon>
    </lineage>
</organism>
<gene>
    <name evidence="1" type="ORF">KIN20_010163</name>
</gene>
<reference evidence="1" key="1">
    <citation type="submission" date="2021-06" db="EMBL/GenBank/DDBJ databases">
        <title>Parelaphostrongylus tenuis whole genome reference sequence.</title>
        <authorList>
            <person name="Garwood T.J."/>
            <person name="Larsen P.A."/>
            <person name="Fountain-Jones N.M."/>
            <person name="Garbe J.R."/>
            <person name="Macchietto M.G."/>
            <person name="Kania S.A."/>
            <person name="Gerhold R.W."/>
            <person name="Richards J.E."/>
            <person name="Wolf T.M."/>
        </authorList>
    </citation>
    <scope>NUCLEOTIDE SEQUENCE</scope>
    <source>
        <strain evidence="1">MNPRO001-30</strain>
        <tissue evidence="1">Meninges</tissue>
    </source>
</reference>
<proteinExistence type="predicted"/>